<name>A0A0D2P3R2_HYPSF</name>
<organism evidence="2 3">
    <name type="scientific">Hypholoma sublateritium (strain FD-334 SS-4)</name>
    <dbReference type="NCBI Taxonomy" id="945553"/>
    <lineage>
        <taxon>Eukaryota</taxon>
        <taxon>Fungi</taxon>
        <taxon>Dikarya</taxon>
        <taxon>Basidiomycota</taxon>
        <taxon>Agaricomycotina</taxon>
        <taxon>Agaricomycetes</taxon>
        <taxon>Agaricomycetidae</taxon>
        <taxon>Agaricales</taxon>
        <taxon>Agaricineae</taxon>
        <taxon>Strophariaceae</taxon>
        <taxon>Hypholoma</taxon>
    </lineage>
</organism>
<dbReference type="Proteomes" id="UP000054270">
    <property type="component" value="Unassembled WGS sequence"/>
</dbReference>
<feature type="region of interest" description="Disordered" evidence="1">
    <location>
        <begin position="71"/>
        <end position="90"/>
    </location>
</feature>
<keyword evidence="3" id="KW-1185">Reference proteome</keyword>
<evidence type="ECO:0000313" key="3">
    <source>
        <dbReference type="Proteomes" id="UP000054270"/>
    </source>
</evidence>
<gene>
    <name evidence="2" type="ORF">HYPSUDRAFT_1070518</name>
</gene>
<accession>A0A0D2P3R2</accession>
<dbReference type="AlphaFoldDB" id="A0A0D2P3R2"/>
<dbReference type="InterPro" id="IPR027417">
    <property type="entry name" value="P-loop_NTPase"/>
</dbReference>
<dbReference type="Gene3D" id="3.40.50.300">
    <property type="entry name" value="P-loop containing nucleotide triphosphate hydrolases"/>
    <property type="match status" value="1"/>
</dbReference>
<evidence type="ECO:0000313" key="2">
    <source>
        <dbReference type="EMBL" id="KJA25524.1"/>
    </source>
</evidence>
<dbReference type="EMBL" id="KN817531">
    <property type="protein sequence ID" value="KJA25524.1"/>
    <property type="molecule type" value="Genomic_DNA"/>
</dbReference>
<proteinExistence type="predicted"/>
<evidence type="ECO:0000256" key="1">
    <source>
        <dbReference type="SAM" id="MobiDB-lite"/>
    </source>
</evidence>
<sequence length="90" mass="10371">ESKAAIIYIDNVEVLTRAHDESEREKFREIRTALLVQMTGSIHPKCFGRDFRDRNCKNSMGISRSRATQIREKRLRPSPGLRAQATDIRA</sequence>
<feature type="non-terminal residue" evidence="2">
    <location>
        <position position="1"/>
    </location>
</feature>
<reference evidence="3" key="1">
    <citation type="submission" date="2014-04" db="EMBL/GenBank/DDBJ databases">
        <title>Evolutionary Origins and Diversification of the Mycorrhizal Mutualists.</title>
        <authorList>
            <consortium name="DOE Joint Genome Institute"/>
            <consortium name="Mycorrhizal Genomics Consortium"/>
            <person name="Kohler A."/>
            <person name="Kuo A."/>
            <person name="Nagy L.G."/>
            <person name="Floudas D."/>
            <person name="Copeland A."/>
            <person name="Barry K.W."/>
            <person name="Cichocki N."/>
            <person name="Veneault-Fourrey C."/>
            <person name="LaButti K."/>
            <person name="Lindquist E.A."/>
            <person name="Lipzen A."/>
            <person name="Lundell T."/>
            <person name="Morin E."/>
            <person name="Murat C."/>
            <person name="Riley R."/>
            <person name="Ohm R."/>
            <person name="Sun H."/>
            <person name="Tunlid A."/>
            <person name="Henrissat B."/>
            <person name="Grigoriev I.V."/>
            <person name="Hibbett D.S."/>
            <person name="Martin F."/>
        </authorList>
    </citation>
    <scope>NUCLEOTIDE SEQUENCE [LARGE SCALE GENOMIC DNA]</scope>
    <source>
        <strain evidence="3">FD-334 SS-4</strain>
    </source>
</reference>
<protein>
    <submittedName>
        <fullName evidence="2">Uncharacterized protein</fullName>
    </submittedName>
</protein>